<dbReference type="PROSITE" id="PS51257">
    <property type="entry name" value="PROKAR_LIPOPROTEIN"/>
    <property type="match status" value="1"/>
</dbReference>
<evidence type="ECO:0000313" key="3">
    <source>
        <dbReference type="Proteomes" id="UP001196765"/>
    </source>
</evidence>
<gene>
    <name evidence="2" type="ORF">KSW82_04490</name>
</gene>
<keyword evidence="1" id="KW-0732">Signal</keyword>
<dbReference type="RefSeq" id="WP_217744074.1">
    <property type="nucleotide sequence ID" value="NZ_JAHOEI010000009.1"/>
</dbReference>
<evidence type="ECO:0000313" key="2">
    <source>
        <dbReference type="EMBL" id="MBV3386998.1"/>
    </source>
</evidence>
<dbReference type="EMBL" id="JAHOEI010000009">
    <property type="protein sequence ID" value="MBV3386998.1"/>
    <property type="molecule type" value="Genomic_DNA"/>
</dbReference>
<accession>A0AAW4N3S9</accession>
<name>A0AAW4N3S9_9BACT</name>
<proteinExistence type="predicted"/>
<feature type="signal peptide" evidence="1">
    <location>
        <begin position="1"/>
        <end position="21"/>
    </location>
</feature>
<dbReference type="AlphaFoldDB" id="A0AAW4N3S9"/>
<sequence>MKKIYSFIIMALMLCVGFASCSHEEDDLFGESAAQRLNKSVDKYQKLLTSSENGWVMEFLPSDGSYGGFIYTAKFGDEDVSMASDLTLYSDTEEWPAGTVLSSKYSVKAEQGVILTFDTYNLLFHFFSEPQGSSDVDGYESDYEFTFLKTSEDQDTIYLRGKKYENILKMYKLKDTDAETFIKKTVEMSENLSKVNYQFLKIGNKEYPVDIEGKTIYINDIDSTDLELNVPMFYTPEGFHFYEPISVGGKSFQYFKYDEATGNIVADDNQSSIDLPSATEQFLNPKLNWNFDGEDMCDGLKELYDKLPEMSSSYTFEGAYIGKSTASFDFGMGYDMIIGINWNLELFGTQFSSSANYGVDLSYDEAAGVIGIKGLGEGSGFTSSSKNKVAAPFVDYILDNAPYKATFNDGKIKTQVKLESTKDPSVWFTLKL</sequence>
<reference evidence="2" key="1">
    <citation type="submission" date="2021-06" db="EMBL/GenBank/DDBJ databases">
        <title>Collection of gut derived symbiotic bacterial strains cultured from healthy donors.</title>
        <authorList>
            <person name="Lin H."/>
            <person name="Littmann E."/>
            <person name="Pamer E.G."/>
        </authorList>
    </citation>
    <scope>NUCLEOTIDE SEQUENCE</scope>
    <source>
        <strain evidence="2">MSK.21.74</strain>
    </source>
</reference>
<evidence type="ECO:0000256" key="1">
    <source>
        <dbReference type="SAM" id="SignalP"/>
    </source>
</evidence>
<dbReference type="Pfam" id="PF14135">
    <property type="entry name" value="DUF4302"/>
    <property type="match status" value="1"/>
</dbReference>
<feature type="chain" id="PRO_5043991728" evidence="1">
    <location>
        <begin position="22"/>
        <end position="432"/>
    </location>
</feature>
<protein>
    <submittedName>
        <fullName evidence="2">DUF4302 domain-containing protein</fullName>
    </submittedName>
</protein>
<comment type="caution">
    <text evidence="2">The sequence shown here is derived from an EMBL/GenBank/DDBJ whole genome shotgun (WGS) entry which is preliminary data.</text>
</comment>
<dbReference type="Proteomes" id="UP001196765">
    <property type="component" value="Unassembled WGS sequence"/>
</dbReference>
<dbReference type="InterPro" id="IPR025396">
    <property type="entry name" value="DUF4302"/>
</dbReference>
<organism evidence="2 3">
    <name type="scientific">Segatella copri</name>
    <dbReference type="NCBI Taxonomy" id="165179"/>
    <lineage>
        <taxon>Bacteria</taxon>
        <taxon>Pseudomonadati</taxon>
        <taxon>Bacteroidota</taxon>
        <taxon>Bacteroidia</taxon>
        <taxon>Bacteroidales</taxon>
        <taxon>Prevotellaceae</taxon>
        <taxon>Segatella</taxon>
    </lineage>
</organism>